<feature type="region of interest" description="Disordered" evidence="1">
    <location>
        <begin position="43"/>
        <end position="69"/>
    </location>
</feature>
<accession>H5UP26</accession>
<dbReference type="eggNOG" id="ENOG5033E7N">
    <property type="taxonomic scope" value="Bacteria"/>
</dbReference>
<dbReference type="RefSeq" id="WP_009481382.1">
    <property type="nucleotide sequence ID" value="NZ_BAFE01000013.1"/>
</dbReference>
<dbReference type="AlphaFoldDB" id="H5UP26"/>
<protein>
    <submittedName>
        <fullName evidence="2">Uncharacterized protein</fullName>
    </submittedName>
</protein>
<evidence type="ECO:0000313" key="2">
    <source>
        <dbReference type="EMBL" id="GAB47484.1"/>
    </source>
</evidence>
<reference evidence="2 3" key="1">
    <citation type="submission" date="2012-02" db="EMBL/GenBank/DDBJ databases">
        <title>Whole genome shotgun sequence of Mobilicoccus pelagius NBRC 104925.</title>
        <authorList>
            <person name="Yoshida Y."/>
            <person name="Hosoyama A."/>
            <person name="Tsuchikane K."/>
            <person name="Katsumata H."/>
            <person name="Yamazaki S."/>
            <person name="Fujita N."/>
        </authorList>
    </citation>
    <scope>NUCLEOTIDE SEQUENCE [LARGE SCALE GENOMIC DNA]</scope>
    <source>
        <strain evidence="2 3">NBRC 104925</strain>
    </source>
</reference>
<organism evidence="2 3">
    <name type="scientific">Mobilicoccus pelagius NBRC 104925</name>
    <dbReference type="NCBI Taxonomy" id="1089455"/>
    <lineage>
        <taxon>Bacteria</taxon>
        <taxon>Bacillati</taxon>
        <taxon>Actinomycetota</taxon>
        <taxon>Actinomycetes</taxon>
        <taxon>Micrococcales</taxon>
        <taxon>Dermatophilaceae</taxon>
        <taxon>Mobilicoccus</taxon>
    </lineage>
</organism>
<evidence type="ECO:0000256" key="1">
    <source>
        <dbReference type="SAM" id="MobiDB-lite"/>
    </source>
</evidence>
<dbReference type="Proteomes" id="UP000004367">
    <property type="component" value="Unassembled WGS sequence"/>
</dbReference>
<comment type="caution">
    <text evidence="2">The sequence shown here is derived from an EMBL/GenBank/DDBJ whole genome shotgun (WGS) entry which is preliminary data.</text>
</comment>
<gene>
    <name evidence="2" type="ORF">MOPEL_013_00250</name>
</gene>
<name>H5UP26_9MICO</name>
<dbReference type="OrthoDB" id="3831159at2"/>
<keyword evidence="3" id="KW-1185">Reference proteome</keyword>
<evidence type="ECO:0000313" key="3">
    <source>
        <dbReference type="Proteomes" id="UP000004367"/>
    </source>
</evidence>
<dbReference type="EMBL" id="BAFE01000013">
    <property type="protein sequence ID" value="GAB47484.1"/>
    <property type="molecule type" value="Genomic_DNA"/>
</dbReference>
<feature type="compositionally biased region" description="Basic and acidic residues" evidence="1">
    <location>
        <begin position="48"/>
        <end position="69"/>
    </location>
</feature>
<sequence>MFDEEFGEEKDDMAKDEGLSLGYRIGWNIRKLAMTFFGPAQLGEEDPMERLHEERRRKSAEARARRAGR</sequence>
<proteinExistence type="predicted"/>